<organism evidence="2 3">
    <name type="scientific">Nocardioides anomalus</name>
    <dbReference type="NCBI Taxonomy" id="2712223"/>
    <lineage>
        <taxon>Bacteria</taxon>
        <taxon>Bacillati</taxon>
        <taxon>Actinomycetota</taxon>
        <taxon>Actinomycetes</taxon>
        <taxon>Propionibacteriales</taxon>
        <taxon>Nocardioidaceae</taxon>
        <taxon>Nocardioides</taxon>
    </lineage>
</organism>
<dbReference type="PROSITE" id="PS51664">
    <property type="entry name" value="YCAO"/>
    <property type="match status" value="1"/>
</dbReference>
<dbReference type="Pfam" id="PF02624">
    <property type="entry name" value="YcaO"/>
    <property type="match status" value="1"/>
</dbReference>
<sequence>MTDSAETGLSDVVGAYTEVLGRFGTVVDFRIDALDRTGLPVTSCSLLVDGALTHHGNGYAATPEAARVGGLGELVEGVVGAQGVARLRRAAETGSRRDLVRRYGAEGVVDPRTLALPAGADWSEDRPVEWVTFADVRTGAPVRVPVEMAASDAGELAGAPAPLLPPVTNGLGAGLDADRAVAHGIGEVLQRHTNGLRFRALDRLSPVVPEEGLPPAVLDLLGRLRASGIDPVLKLAASELGVCSTYAVARDEAPADKIVVTACGEAAHPDPATSLVKALLELANSRARKAFCFGRADAARALMPAAYRDHLDPHPGDERAVAAMRGWAELPTAELADLVAPDTSRTTTVAALTPPGPALTDPSPAGTLAHLLAALDGHDVLAAVTEVDGVVAAKVLVTGLDVETLSHGRIGEHGVRTSLEHDLDLVRLGPAPVGEHDARVHLSEETQERLGGPAWFSYPAADRIVGPLYSLYREPGRHSVEV</sequence>
<dbReference type="KEGG" id="nano:G5V58_02385"/>
<proteinExistence type="predicted"/>
<dbReference type="AlphaFoldDB" id="A0A6G6W8W3"/>
<keyword evidence="3" id="KW-1185">Reference proteome</keyword>
<name>A0A6G6W8W3_9ACTN</name>
<evidence type="ECO:0000313" key="2">
    <source>
        <dbReference type="EMBL" id="QIG41778.1"/>
    </source>
</evidence>
<reference evidence="2 3" key="1">
    <citation type="submission" date="2020-02" db="EMBL/GenBank/DDBJ databases">
        <title>Full genome sequence of Nocardioides sp. R-3366.</title>
        <authorList>
            <person name="Im W.-T."/>
        </authorList>
    </citation>
    <scope>NUCLEOTIDE SEQUENCE [LARGE SCALE GENOMIC DNA]</scope>
    <source>
        <strain evidence="2 3">R-3366</strain>
    </source>
</reference>
<dbReference type="RefSeq" id="WP_165228434.1">
    <property type="nucleotide sequence ID" value="NZ_CP049257.1"/>
</dbReference>
<dbReference type="PANTHER" id="PTHR37809">
    <property type="entry name" value="RIBOSOMAL PROTEIN S12 METHYLTHIOTRANSFERASE ACCESSORY FACTOR YCAO"/>
    <property type="match status" value="1"/>
</dbReference>
<evidence type="ECO:0000259" key="1">
    <source>
        <dbReference type="PROSITE" id="PS51664"/>
    </source>
</evidence>
<dbReference type="EMBL" id="CP049257">
    <property type="protein sequence ID" value="QIG41778.1"/>
    <property type="molecule type" value="Genomic_DNA"/>
</dbReference>
<accession>A0A6G6W8W3</accession>
<dbReference type="InterPro" id="IPR003776">
    <property type="entry name" value="YcaO-like_dom"/>
</dbReference>
<dbReference type="Proteomes" id="UP000502996">
    <property type="component" value="Chromosome"/>
</dbReference>
<protein>
    <submittedName>
        <fullName evidence="2">YcaO-like family protein</fullName>
    </submittedName>
</protein>
<feature type="domain" description="YcaO" evidence="1">
    <location>
        <begin position="58"/>
        <end position="482"/>
    </location>
</feature>
<gene>
    <name evidence="2" type="ORF">G5V58_02385</name>
</gene>
<dbReference type="Gene3D" id="3.30.160.660">
    <property type="match status" value="1"/>
</dbReference>
<evidence type="ECO:0000313" key="3">
    <source>
        <dbReference type="Proteomes" id="UP000502996"/>
    </source>
</evidence>
<dbReference type="PANTHER" id="PTHR37809:SF1">
    <property type="entry name" value="RIBOSOMAL PROTEIN S12 METHYLTHIOTRANSFERASE ACCESSORY FACTOR YCAO"/>
    <property type="match status" value="1"/>
</dbReference>